<keyword evidence="4" id="KW-0812">Transmembrane</keyword>
<dbReference type="InterPro" id="IPR050872">
    <property type="entry name" value="PPR_P_subfamily"/>
</dbReference>
<protein>
    <submittedName>
        <fullName evidence="5">Pentatricopeptide repeat</fullName>
    </submittedName>
</protein>
<dbReference type="AlphaFoldDB" id="A0AAN8YY74"/>
<feature type="repeat" description="PPR" evidence="3">
    <location>
        <begin position="41"/>
        <end position="75"/>
    </location>
</feature>
<dbReference type="InterPro" id="IPR011990">
    <property type="entry name" value="TPR-like_helical_dom_sf"/>
</dbReference>
<comment type="caution">
    <text evidence="5">The sequence shown here is derived from an EMBL/GenBank/DDBJ whole genome shotgun (WGS) entry which is preliminary data.</text>
</comment>
<keyword evidence="6" id="KW-1185">Reference proteome</keyword>
<feature type="transmembrane region" description="Helical" evidence="4">
    <location>
        <begin position="290"/>
        <end position="314"/>
    </location>
</feature>
<dbReference type="PROSITE" id="PS51375">
    <property type="entry name" value="PPR"/>
    <property type="match status" value="2"/>
</dbReference>
<name>A0AAN8YY74_9MAGN</name>
<dbReference type="Proteomes" id="UP001370490">
    <property type="component" value="Unassembled WGS sequence"/>
</dbReference>
<dbReference type="NCBIfam" id="TIGR00756">
    <property type="entry name" value="PPR"/>
    <property type="match status" value="3"/>
</dbReference>
<keyword evidence="4" id="KW-0472">Membrane</keyword>
<comment type="similarity">
    <text evidence="1">Belongs to the PPR family. P subfamily.</text>
</comment>
<evidence type="ECO:0000313" key="6">
    <source>
        <dbReference type="Proteomes" id="UP001370490"/>
    </source>
</evidence>
<evidence type="ECO:0000313" key="5">
    <source>
        <dbReference type="EMBL" id="KAK6919529.1"/>
    </source>
</evidence>
<dbReference type="Pfam" id="PF13041">
    <property type="entry name" value="PPR_2"/>
    <property type="match status" value="1"/>
</dbReference>
<accession>A0AAN8YY74</accession>
<evidence type="ECO:0000256" key="2">
    <source>
        <dbReference type="ARBA" id="ARBA00022737"/>
    </source>
</evidence>
<reference evidence="5 6" key="1">
    <citation type="submission" date="2023-12" db="EMBL/GenBank/DDBJ databases">
        <title>A high-quality genome assembly for Dillenia turbinata (Dilleniales).</title>
        <authorList>
            <person name="Chanderbali A."/>
        </authorList>
    </citation>
    <scope>NUCLEOTIDE SEQUENCE [LARGE SCALE GENOMIC DNA]</scope>
    <source>
        <strain evidence="5">LSX21</strain>
        <tissue evidence="5">Leaf</tissue>
    </source>
</reference>
<feature type="transmembrane region" description="Helical" evidence="4">
    <location>
        <begin position="234"/>
        <end position="253"/>
    </location>
</feature>
<proteinExistence type="inferred from homology"/>
<keyword evidence="2" id="KW-0677">Repeat</keyword>
<keyword evidence="4" id="KW-1133">Transmembrane helix</keyword>
<dbReference type="EMBL" id="JBAMMX010000021">
    <property type="protein sequence ID" value="KAK6919529.1"/>
    <property type="molecule type" value="Genomic_DNA"/>
</dbReference>
<organism evidence="5 6">
    <name type="scientific">Dillenia turbinata</name>
    <dbReference type="NCBI Taxonomy" id="194707"/>
    <lineage>
        <taxon>Eukaryota</taxon>
        <taxon>Viridiplantae</taxon>
        <taxon>Streptophyta</taxon>
        <taxon>Embryophyta</taxon>
        <taxon>Tracheophyta</taxon>
        <taxon>Spermatophyta</taxon>
        <taxon>Magnoliopsida</taxon>
        <taxon>eudicotyledons</taxon>
        <taxon>Gunneridae</taxon>
        <taxon>Pentapetalae</taxon>
        <taxon>Dilleniales</taxon>
        <taxon>Dilleniaceae</taxon>
        <taxon>Dillenia</taxon>
    </lineage>
</organism>
<dbReference type="Pfam" id="PF01535">
    <property type="entry name" value="PPR"/>
    <property type="match status" value="3"/>
</dbReference>
<feature type="repeat" description="PPR" evidence="3">
    <location>
        <begin position="76"/>
        <end position="110"/>
    </location>
</feature>
<evidence type="ECO:0000256" key="3">
    <source>
        <dbReference type="PROSITE-ProRule" id="PRU00708"/>
    </source>
</evidence>
<dbReference type="PANTHER" id="PTHR46128">
    <property type="entry name" value="MITOCHONDRIAL GROUP I INTRON SPLICING FACTOR CCM1"/>
    <property type="match status" value="1"/>
</dbReference>
<sequence length="317" mass="35439">MKAMGKFSEYMTLIRACYSEGDFDSCLGLCIEMVEKGLEIPAHAYGLVIGGLCKEGKSAEGYAVFESMIQRGCKSNVAIYTSHVDSFATNGNVEETIRLFERMKNGGLELDKVSYGAIFDGLCKISWMALEKLGEWMKLRNFLKKCLRKVVHGIHIATMPLINAFAKCGKMDEALGLFKRMEDEGRIKQACKLADGIVDRGREIPCRVHTNLLNALRKAGNADLAMKLMHSKDCFFLLLQIVFAVTKILFQIYDEALRLGYMSIQFSREDAPKYGVLKHLLSKVNFGKALIIPLADLMILGCDFGFCADFLFVLPFA</sequence>
<evidence type="ECO:0000256" key="1">
    <source>
        <dbReference type="ARBA" id="ARBA00007626"/>
    </source>
</evidence>
<gene>
    <name evidence="5" type="ORF">RJ641_015433</name>
</gene>
<dbReference type="InterPro" id="IPR002885">
    <property type="entry name" value="PPR_rpt"/>
</dbReference>
<dbReference type="PANTHER" id="PTHR46128:SF356">
    <property type="entry name" value="PENTACOTRIPEPTIDE-REPEAT REGION OF PRORP DOMAIN-CONTAINING PROTEIN"/>
    <property type="match status" value="1"/>
</dbReference>
<evidence type="ECO:0000256" key="4">
    <source>
        <dbReference type="SAM" id="Phobius"/>
    </source>
</evidence>
<dbReference type="Gene3D" id="1.25.40.10">
    <property type="entry name" value="Tetratricopeptide repeat domain"/>
    <property type="match status" value="2"/>
</dbReference>